<proteinExistence type="predicted"/>
<dbReference type="RefSeq" id="XP_020432677.1">
    <property type="nucleotide sequence ID" value="XM_020577350.1"/>
</dbReference>
<evidence type="ECO:0000256" key="1">
    <source>
        <dbReference type="SAM" id="Phobius"/>
    </source>
</evidence>
<dbReference type="AlphaFoldDB" id="D3BDB3"/>
<keyword evidence="1" id="KW-0812">Transmembrane</keyword>
<evidence type="ECO:0000313" key="2">
    <source>
        <dbReference type="EMBL" id="EFA80557.1"/>
    </source>
</evidence>
<accession>D3BDB3</accession>
<organism evidence="2 3">
    <name type="scientific">Heterostelium pallidum (strain ATCC 26659 / Pp 5 / PN500)</name>
    <name type="common">Cellular slime mold</name>
    <name type="synonym">Polysphondylium pallidum</name>
    <dbReference type="NCBI Taxonomy" id="670386"/>
    <lineage>
        <taxon>Eukaryota</taxon>
        <taxon>Amoebozoa</taxon>
        <taxon>Evosea</taxon>
        <taxon>Eumycetozoa</taxon>
        <taxon>Dictyostelia</taxon>
        <taxon>Acytosteliales</taxon>
        <taxon>Acytosteliaceae</taxon>
        <taxon>Heterostelium</taxon>
    </lineage>
</organism>
<evidence type="ECO:0000313" key="3">
    <source>
        <dbReference type="Proteomes" id="UP000001396"/>
    </source>
</evidence>
<dbReference type="GeneID" id="31361978"/>
<gene>
    <name evidence="2" type="ORF">PPL_06496</name>
</gene>
<keyword evidence="3" id="KW-1185">Reference proteome</keyword>
<feature type="transmembrane region" description="Helical" evidence="1">
    <location>
        <begin position="7"/>
        <end position="24"/>
    </location>
</feature>
<dbReference type="InParanoid" id="D3BDB3"/>
<dbReference type="Proteomes" id="UP000001396">
    <property type="component" value="Unassembled WGS sequence"/>
</dbReference>
<keyword evidence="1" id="KW-0472">Membrane</keyword>
<keyword evidence="1" id="KW-1133">Transmembrane helix</keyword>
<sequence>MVSKAQIGLLCTVAGVGALIVFIHNDQNDARSVS</sequence>
<protein>
    <submittedName>
        <fullName evidence="2">Uncharacterized protein</fullName>
    </submittedName>
</protein>
<dbReference type="EMBL" id="ADBJ01000029">
    <property type="protein sequence ID" value="EFA80557.1"/>
    <property type="molecule type" value="Genomic_DNA"/>
</dbReference>
<name>D3BDB3_HETP5</name>
<reference evidence="2 3" key="1">
    <citation type="journal article" date="2011" name="Genome Res.">
        <title>Phylogeny-wide analysis of social amoeba genomes highlights ancient origins for complex intercellular communication.</title>
        <authorList>
            <person name="Heidel A.J."/>
            <person name="Lawal H.M."/>
            <person name="Felder M."/>
            <person name="Schilde C."/>
            <person name="Helps N.R."/>
            <person name="Tunggal B."/>
            <person name="Rivero F."/>
            <person name="John U."/>
            <person name="Schleicher M."/>
            <person name="Eichinger L."/>
            <person name="Platzer M."/>
            <person name="Noegel A.A."/>
            <person name="Schaap P."/>
            <person name="Gloeckner G."/>
        </authorList>
    </citation>
    <scope>NUCLEOTIDE SEQUENCE [LARGE SCALE GENOMIC DNA]</scope>
    <source>
        <strain evidence="3">ATCC 26659 / Pp 5 / PN500</strain>
    </source>
</reference>
<comment type="caution">
    <text evidence="2">The sequence shown here is derived from an EMBL/GenBank/DDBJ whole genome shotgun (WGS) entry which is preliminary data.</text>
</comment>